<dbReference type="Proteomes" id="UP000481858">
    <property type="component" value="Unassembled WGS sequence"/>
</dbReference>
<dbReference type="InParanoid" id="A0A7C8MPV6"/>
<keyword evidence="2" id="KW-1185">Reference proteome</keyword>
<dbReference type="AlphaFoldDB" id="A0A7C8MPV6"/>
<organism evidence="1 2">
    <name type="scientific">Xylaria multiplex</name>
    <dbReference type="NCBI Taxonomy" id="323545"/>
    <lineage>
        <taxon>Eukaryota</taxon>
        <taxon>Fungi</taxon>
        <taxon>Dikarya</taxon>
        <taxon>Ascomycota</taxon>
        <taxon>Pezizomycotina</taxon>
        <taxon>Sordariomycetes</taxon>
        <taxon>Xylariomycetidae</taxon>
        <taxon>Xylariales</taxon>
        <taxon>Xylariaceae</taxon>
        <taxon>Xylaria</taxon>
    </lineage>
</organism>
<evidence type="ECO:0000313" key="2">
    <source>
        <dbReference type="Proteomes" id="UP000481858"/>
    </source>
</evidence>
<protein>
    <submittedName>
        <fullName evidence="1">Uncharacterized protein</fullName>
    </submittedName>
</protein>
<dbReference type="OrthoDB" id="4424523at2759"/>
<accession>A0A7C8MPV6</accession>
<evidence type="ECO:0000313" key="1">
    <source>
        <dbReference type="EMBL" id="KAF2965793.1"/>
    </source>
</evidence>
<comment type="caution">
    <text evidence="1">The sequence shown here is derived from an EMBL/GenBank/DDBJ whole genome shotgun (WGS) entry which is preliminary data.</text>
</comment>
<gene>
    <name evidence="1" type="ORF">GQX73_g7771</name>
</gene>
<proteinExistence type="predicted"/>
<dbReference type="EMBL" id="WUBL01000105">
    <property type="protein sequence ID" value="KAF2965793.1"/>
    <property type="molecule type" value="Genomic_DNA"/>
</dbReference>
<sequence>MSSPLSQSSDKQPTASIGMEWYDLSTERKIQWLVNEGGDAKWGWVVYRTCYKPEFDTAWGIVRFATEEKARQRIVQSDAPDIADKMNWVFVEDPEGLEGVSREELKRRFRDWARSENPGWNIDDEKGSRGSRYSFFIQVDEPALLSIATGSDSYPAGEAGTSGPYVKIIRGWDYAVVSEAAAAAEDDSDGEDWMKLHISTLDIDFYVEFDNDEVWYSFYTPPNGICSW</sequence>
<name>A0A7C8MPV6_9PEZI</name>
<reference evidence="1 2" key="1">
    <citation type="submission" date="2019-12" db="EMBL/GenBank/DDBJ databases">
        <title>Draft genome sequence of the ascomycete Xylaria multiplex DSM 110363.</title>
        <authorList>
            <person name="Buettner E."/>
            <person name="Kellner H."/>
        </authorList>
    </citation>
    <scope>NUCLEOTIDE SEQUENCE [LARGE SCALE GENOMIC DNA]</scope>
    <source>
        <strain evidence="1 2">DSM 110363</strain>
    </source>
</reference>